<evidence type="ECO:0000256" key="1">
    <source>
        <dbReference type="SAM" id="MobiDB-lite"/>
    </source>
</evidence>
<dbReference type="CDD" id="cd06971">
    <property type="entry name" value="PgpA"/>
    <property type="match status" value="1"/>
</dbReference>
<evidence type="ECO:0000313" key="4">
    <source>
        <dbReference type="EMBL" id="ETD24810.1"/>
    </source>
</evidence>
<gene>
    <name evidence="4" type="ORF">HMPREF2086_00144</name>
</gene>
<dbReference type="HOGENOM" id="CLU_103734_1_0_7"/>
<feature type="transmembrane region" description="Helical" evidence="2">
    <location>
        <begin position="72"/>
        <end position="91"/>
    </location>
</feature>
<name>V8CCR0_9HELI</name>
<feature type="domain" description="YutG/PgpA" evidence="3">
    <location>
        <begin position="36"/>
        <end position="180"/>
    </location>
</feature>
<dbReference type="GO" id="GO:0006629">
    <property type="term" value="P:lipid metabolic process"/>
    <property type="evidence" value="ECO:0007669"/>
    <property type="project" value="InterPro"/>
</dbReference>
<keyword evidence="2" id="KW-0472">Membrane</keyword>
<dbReference type="PANTHER" id="PTHR36305:SF1">
    <property type="entry name" value="PHOSPHATIDYLGLYCEROPHOSPHATASE A"/>
    <property type="match status" value="1"/>
</dbReference>
<comment type="caution">
    <text evidence="4">The sequence shown here is derived from an EMBL/GenBank/DDBJ whole genome shotgun (WGS) entry which is preliminary data.</text>
</comment>
<dbReference type="AlphaFoldDB" id="V8CCR0"/>
<dbReference type="RefSeq" id="WP_023926812.1">
    <property type="nucleotide sequence ID" value="NZ_KI669454.1"/>
</dbReference>
<organism evidence="4 5">
    <name type="scientific">Helicobacter macacae MIT 99-5501</name>
    <dbReference type="NCBI Taxonomy" id="1357400"/>
    <lineage>
        <taxon>Bacteria</taxon>
        <taxon>Pseudomonadati</taxon>
        <taxon>Campylobacterota</taxon>
        <taxon>Epsilonproteobacteria</taxon>
        <taxon>Campylobacterales</taxon>
        <taxon>Helicobacteraceae</taxon>
        <taxon>Helicobacter</taxon>
    </lineage>
</organism>
<dbReference type="Pfam" id="PF04608">
    <property type="entry name" value="PgpA"/>
    <property type="match status" value="1"/>
</dbReference>
<feature type="compositionally biased region" description="Low complexity" evidence="1">
    <location>
        <begin position="1"/>
        <end position="15"/>
    </location>
</feature>
<dbReference type="PATRIC" id="fig|1357400.3.peg.213"/>
<dbReference type="GO" id="GO:0008962">
    <property type="term" value="F:phosphatidylglycerophosphatase activity"/>
    <property type="evidence" value="ECO:0007669"/>
    <property type="project" value="InterPro"/>
</dbReference>
<accession>V8CCR0</accession>
<dbReference type="InterPro" id="IPR007686">
    <property type="entry name" value="YutG/PgpA"/>
</dbReference>
<feature type="transmembrane region" description="Helical" evidence="2">
    <location>
        <begin position="24"/>
        <end position="42"/>
    </location>
</feature>
<dbReference type="OrthoDB" id="9804091at2"/>
<dbReference type="Gene3D" id="1.10.3760.10">
    <property type="entry name" value="PgpA-like"/>
    <property type="match status" value="1"/>
</dbReference>
<dbReference type="EMBL" id="AZJI01000001">
    <property type="protein sequence ID" value="ETD24810.1"/>
    <property type="molecule type" value="Genomic_DNA"/>
</dbReference>
<dbReference type="SUPFAM" id="SSF101307">
    <property type="entry name" value="YutG-like"/>
    <property type="match status" value="1"/>
</dbReference>
<proteinExistence type="predicted"/>
<keyword evidence="2" id="KW-0812">Transmembrane</keyword>
<keyword evidence="2" id="KW-1133">Transmembrane helix</keyword>
<dbReference type="STRING" id="1357400.HMPREF2086_00144"/>
<dbReference type="PANTHER" id="PTHR36305">
    <property type="entry name" value="PHOSPHATIDYLGLYCEROPHOSPHATASE A"/>
    <property type="match status" value="1"/>
</dbReference>
<dbReference type="InterPro" id="IPR036681">
    <property type="entry name" value="PgpA-like_sf"/>
</dbReference>
<protein>
    <recommendedName>
        <fullName evidence="3">YutG/PgpA domain-containing protein</fullName>
    </recommendedName>
</protein>
<evidence type="ECO:0000313" key="5">
    <source>
        <dbReference type="Proteomes" id="UP000018731"/>
    </source>
</evidence>
<feature type="region of interest" description="Disordered" evidence="1">
    <location>
        <begin position="1"/>
        <end position="20"/>
    </location>
</feature>
<dbReference type="Proteomes" id="UP000018731">
    <property type="component" value="Unassembled WGS sequence"/>
</dbReference>
<sequence length="197" mass="21105">MQESNNQQENNQQNNDSSPKPANFSNLANLAQIAFLSVLWVGKCPKASGTIGSIAGVALGLPILYLSSQTLFLLSIFVGLFAIKQVNIYEARNEGKEGFSHDEGWIVIDEVVGVWIALSIACFGEVSVIGVGSAFVLFRVFDIWKPSLIGKIDREAKGGLGVVGDDALAGIIAGLASLVVIEAFGYLVRFYRDFGGF</sequence>
<dbReference type="eggNOG" id="COG1267">
    <property type="taxonomic scope" value="Bacteria"/>
</dbReference>
<reference evidence="4 5" key="1">
    <citation type="journal article" date="2014" name="Genome Announc.">
        <title>Draft genome sequences of six enterohepatic helicobacter species isolated from humans and one from rhesus macaques.</title>
        <authorList>
            <person name="Shen Z."/>
            <person name="Sheh A."/>
            <person name="Young S.K."/>
            <person name="Abouelliel A."/>
            <person name="Ward D.V."/>
            <person name="Earl A.M."/>
            <person name="Fox J.G."/>
        </authorList>
    </citation>
    <scope>NUCLEOTIDE SEQUENCE [LARGE SCALE GENOMIC DNA]</scope>
    <source>
        <strain evidence="4 5">MIT 99-5501</strain>
    </source>
</reference>
<keyword evidence="5" id="KW-1185">Reference proteome</keyword>
<dbReference type="InterPro" id="IPR026037">
    <property type="entry name" value="PgpA"/>
</dbReference>
<feature type="transmembrane region" description="Helical" evidence="2">
    <location>
        <begin position="112"/>
        <end position="138"/>
    </location>
</feature>
<evidence type="ECO:0000256" key="2">
    <source>
        <dbReference type="SAM" id="Phobius"/>
    </source>
</evidence>
<feature type="transmembrane region" description="Helical" evidence="2">
    <location>
        <begin position="167"/>
        <end position="188"/>
    </location>
</feature>
<evidence type="ECO:0000259" key="3">
    <source>
        <dbReference type="Pfam" id="PF04608"/>
    </source>
</evidence>